<evidence type="ECO:0000256" key="5">
    <source>
        <dbReference type="ARBA" id="ARBA00022723"/>
    </source>
</evidence>
<sequence>MEEEVVAVKKRALDPVTAALVSLILEMVSSMDESERLLLSDSEAPEDDDLQLMIAALLCRQGSESVASIIQSTEELIPQVSPDVFRHHFHVSRQTFDVLASQLARCPEFPTEPYHGGRPPIPLTKVLLVALWTLATPECLRTIGERFGIPRSSVLTCLRRVCAATINNLMRDYLVWPSPDEFEGIAAEFERQKGFPGIIGALDVCHIAIKAPTLNPENYYNRKGFFSLVLQAVCDANYKFLDCFTGWPGCITDFCVLKKSPLFEEAEQTIPLQYHMVADSAYYLKSWLMTPYRETGMLSDREQKFNFVQMSTTSVIERAFAMLKGRFCRLKYLDMSDMNGMVDVIMTACVFHNICLLHETELDDFADESSSKDVAIHYPTEDIAFQDDAGERKREEIANLLGAGFEQVC</sequence>
<dbReference type="GO" id="GO:0005634">
    <property type="term" value="C:nucleus"/>
    <property type="evidence" value="ECO:0007669"/>
    <property type="project" value="UniProtKB-SubCell"/>
</dbReference>
<evidence type="ECO:0000256" key="1">
    <source>
        <dbReference type="ARBA" id="ARBA00001968"/>
    </source>
</evidence>
<evidence type="ECO:0000256" key="6">
    <source>
        <dbReference type="ARBA" id="ARBA00022801"/>
    </source>
</evidence>
<keyword evidence="4" id="KW-0540">Nuclease</keyword>
<dbReference type="Pfam" id="PF13359">
    <property type="entry name" value="DDE_Tnp_4"/>
    <property type="match status" value="1"/>
</dbReference>
<dbReference type="PANTHER" id="PTHR22930">
    <property type="match status" value="1"/>
</dbReference>
<evidence type="ECO:0000259" key="8">
    <source>
        <dbReference type="Pfam" id="PF13359"/>
    </source>
</evidence>
<reference evidence="10" key="1">
    <citation type="submission" date="2025-08" db="UniProtKB">
        <authorList>
            <consortium name="RefSeq"/>
        </authorList>
    </citation>
    <scope>IDENTIFICATION</scope>
    <source>
        <tissue evidence="10">Sperm</tissue>
    </source>
</reference>
<dbReference type="AlphaFoldDB" id="A0AAJ7T7U4"/>
<dbReference type="GO" id="GO:0046872">
    <property type="term" value="F:metal ion binding"/>
    <property type="evidence" value="ECO:0007669"/>
    <property type="project" value="UniProtKB-KW"/>
</dbReference>
<protein>
    <submittedName>
        <fullName evidence="10">Nuclease HARBI1</fullName>
    </submittedName>
</protein>
<dbReference type="Proteomes" id="UP001318040">
    <property type="component" value="Chromosome 19"/>
</dbReference>
<dbReference type="RefSeq" id="XP_032812966.1">
    <property type="nucleotide sequence ID" value="XM_032957075.1"/>
</dbReference>
<evidence type="ECO:0000313" key="10">
    <source>
        <dbReference type="RefSeq" id="XP_032812966.1"/>
    </source>
</evidence>
<name>A0AAJ7T7U4_PETMA</name>
<dbReference type="PANTHER" id="PTHR22930:SF85">
    <property type="entry name" value="GH03217P-RELATED"/>
    <property type="match status" value="1"/>
</dbReference>
<dbReference type="InterPro" id="IPR027806">
    <property type="entry name" value="HARBI1_dom"/>
</dbReference>
<comment type="cofactor">
    <cofactor evidence="1">
        <name>a divalent metal cation</name>
        <dbReference type="ChEBI" id="CHEBI:60240"/>
    </cofactor>
</comment>
<organism evidence="9 10">
    <name type="scientific">Petromyzon marinus</name>
    <name type="common">Sea lamprey</name>
    <dbReference type="NCBI Taxonomy" id="7757"/>
    <lineage>
        <taxon>Eukaryota</taxon>
        <taxon>Metazoa</taxon>
        <taxon>Chordata</taxon>
        <taxon>Craniata</taxon>
        <taxon>Vertebrata</taxon>
        <taxon>Cyclostomata</taxon>
        <taxon>Hyperoartia</taxon>
        <taxon>Petromyzontiformes</taxon>
        <taxon>Petromyzontidae</taxon>
        <taxon>Petromyzon</taxon>
    </lineage>
</organism>
<accession>A0AAJ7T7U4</accession>
<comment type="similarity">
    <text evidence="3">Belongs to the HARBI1 family.</text>
</comment>
<keyword evidence="9" id="KW-1185">Reference proteome</keyword>
<gene>
    <name evidence="10" type="primary">LOC116943834</name>
</gene>
<evidence type="ECO:0000256" key="4">
    <source>
        <dbReference type="ARBA" id="ARBA00022722"/>
    </source>
</evidence>
<comment type="subcellular location">
    <subcellularLocation>
        <location evidence="2">Nucleus</location>
    </subcellularLocation>
</comment>
<dbReference type="GO" id="GO:0004518">
    <property type="term" value="F:nuclease activity"/>
    <property type="evidence" value="ECO:0007669"/>
    <property type="project" value="UniProtKB-KW"/>
</dbReference>
<evidence type="ECO:0000256" key="3">
    <source>
        <dbReference type="ARBA" id="ARBA00006958"/>
    </source>
</evidence>
<dbReference type="InterPro" id="IPR045249">
    <property type="entry name" value="HARBI1-like"/>
</dbReference>
<keyword evidence="7" id="KW-0539">Nucleus</keyword>
<keyword evidence="5" id="KW-0479">Metal-binding</keyword>
<feature type="domain" description="DDE Tnp4" evidence="8">
    <location>
        <begin position="202"/>
        <end position="353"/>
    </location>
</feature>
<evidence type="ECO:0000256" key="2">
    <source>
        <dbReference type="ARBA" id="ARBA00004123"/>
    </source>
</evidence>
<dbReference type="GO" id="GO:0016787">
    <property type="term" value="F:hydrolase activity"/>
    <property type="evidence" value="ECO:0007669"/>
    <property type="project" value="UniProtKB-KW"/>
</dbReference>
<dbReference type="KEGG" id="pmrn:116943834"/>
<evidence type="ECO:0000256" key="7">
    <source>
        <dbReference type="ARBA" id="ARBA00023242"/>
    </source>
</evidence>
<evidence type="ECO:0000313" key="9">
    <source>
        <dbReference type="Proteomes" id="UP001318040"/>
    </source>
</evidence>
<proteinExistence type="inferred from homology"/>
<keyword evidence="6" id="KW-0378">Hydrolase</keyword>